<evidence type="ECO:0000256" key="2">
    <source>
        <dbReference type="ARBA" id="ARBA00022695"/>
    </source>
</evidence>
<reference evidence="4" key="1">
    <citation type="submission" date="2020-01" db="EMBL/GenBank/DDBJ databases">
        <authorList>
            <person name="Meier V. D."/>
            <person name="Meier V D."/>
        </authorList>
    </citation>
    <scope>NUCLEOTIDE SEQUENCE</scope>
    <source>
        <strain evidence="4">HLG_WM_MAG_01</strain>
    </source>
</reference>
<dbReference type="InterPro" id="IPR005835">
    <property type="entry name" value="NTP_transferase_dom"/>
</dbReference>
<keyword evidence="2 4" id="KW-0548">Nucleotidyltransferase</keyword>
<name>A0A6S6TZP3_9BACT</name>
<dbReference type="PANTHER" id="PTHR43584:SF8">
    <property type="entry name" value="N-ACETYLMURAMATE ALPHA-1-PHOSPHATE URIDYLYLTRANSFERASE"/>
    <property type="match status" value="1"/>
</dbReference>
<evidence type="ECO:0000313" key="4">
    <source>
        <dbReference type="EMBL" id="CAA6821933.1"/>
    </source>
</evidence>
<feature type="domain" description="Nucleotidyl transferase" evidence="3">
    <location>
        <begin position="2"/>
        <end position="218"/>
    </location>
</feature>
<dbReference type="CDD" id="cd06422">
    <property type="entry name" value="NTP_transferase_like_1"/>
    <property type="match status" value="1"/>
</dbReference>
<proteinExistence type="predicted"/>
<dbReference type="InterPro" id="IPR029044">
    <property type="entry name" value="Nucleotide-diphossugar_trans"/>
</dbReference>
<dbReference type="InterPro" id="IPR054790">
    <property type="entry name" value="MurU"/>
</dbReference>
<gene>
    <name evidence="4" type="ORF">HELGO_WM726</name>
</gene>
<accession>A0A6S6TZP3</accession>
<evidence type="ECO:0000259" key="3">
    <source>
        <dbReference type="Pfam" id="PF00483"/>
    </source>
</evidence>
<organism evidence="4">
    <name type="scientific">uncultured Sulfurovum sp</name>
    <dbReference type="NCBI Taxonomy" id="269237"/>
    <lineage>
        <taxon>Bacteria</taxon>
        <taxon>Pseudomonadati</taxon>
        <taxon>Campylobacterota</taxon>
        <taxon>Epsilonproteobacteria</taxon>
        <taxon>Campylobacterales</taxon>
        <taxon>Sulfurovaceae</taxon>
        <taxon>Sulfurovum</taxon>
        <taxon>environmental samples</taxon>
    </lineage>
</organism>
<dbReference type="GO" id="GO:0008879">
    <property type="term" value="F:glucose-1-phosphate thymidylyltransferase activity"/>
    <property type="evidence" value="ECO:0007669"/>
    <property type="project" value="UniProtKB-EC"/>
</dbReference>
<evidence type="ECO:0000256" key="1">
    <source>
        <dbReference type="ARBA" id="ARBA00022679"/>
    </source>
</evidence>
<dbReference type="EMBL" id="CACVAS010000117">
    <property type="protein sequence ID" value="CAA6821933.1"/>
    <property type="molecule type" value="Genomic_DNA"/>
</dbReference>
<dbReference type="InterPro" id="IPR050065">
    <property type="entry name" value="GlmU-like"/>
</dbReference>
<dbReference type="Gene3D" id="3.90.550.10">
    <property type="entry name" value="Spore Coat Polysaccharide Biosynthesis Protein SpsA, Chain A"/>
    <property type="match status" value="1"/>
</dbReference>
<protein>
    <submittedName>
        <fullName evidence="4">Glucose-1-phosphate thymidylyltransferase (EC)</fullName>
        <ecNumber evidence="4">2.7.7.24</ecNumber>
    </submittedName>
</protein>
<dbReference type="AlphaFoldDB" id="A0A6S6TZP3"/>
<dbReference type="NCBIfam" id="NF045761">
    <property type="entry name" value="NAMPUrTaseMurU"/>
    <property type="match status" value="1"/>
</dbReference>
<dbReference type="PANTHER" id="PTHR43584">
    <property type="entry name" value="NUCLEOTIDYL TRANSFERASE"/>
    <property type="match status" value="1"/>
</dbReference>
<sequence length="222" mass="24787">MKTMILAAGLGSRMRPLTDVTPKPLLKVGGIPLIVWHLEKLAHQDFKDIIINIAHLGYKIPEALGDGSNWGVNITYSDEQKEGGLESAGGIVKALPHLGDETFLVINGDIFTDYNFQYHRKLADGILAHLILVPNPEHNPNGDFALDGQRVIDNRQYTFSGIGYYSPKLFKDVTYGKFALAPLLREAMKNGQVTGELYEGEWLDIGTPERLERLNVELINRY</sequence>
<keyword evidence="1 4" id="KW-0808">Transferase</keyword>
<dbReference type="SUPFAM" id="SSF53448">
    <property type="entry name" value="Nucleotide-diphospho-sugar transferases"/>
    <property type="match status" value="1"/>
</dbReference>
<dbReference type="EC" id="2.7.7.24" evidence="4"/>
<dbReference type="Pfam" id="PF00483">
    <property type="entry name" value="NTP_transferase"/>
    <property type="match status" value="1"/>
</dbReference>